<feature type="domain" description="AMP-binding enzyme C-terminal" evidence="2">
    <location>
        <begin position="418"/>
        <end position="493"/>
    </location>
</feature>
<dbReference type="RefSeq" id="WP_317771532.1">
    <property type="nucleotide sequence ID" value="NZ_JAWMAJ010000039.1"/>
</dbReference>
<dbReference type="EMBL" id="JAWMAJ010000039">
    <property type="protein sequence ID" value="MDV7217108.1"/>
    <property type="molecule type" value="Genomic_DNA"/>
</dbReference>
<dbReference type="PROSITE" id="PS00455">
    <property type="entry name" value="AMP_BINDING"/>
    <property type="match status" value="1"/>
</dbReference>
<sequence length="511" mass="53560">MRALDPADMIGVAAARHGDRIALVCRGRTLTYAALDATAGQVAAGLTGQGIRPGERVTLFSENRWEWVAAYHGILRAGCVVNPVNAMLTAPELAAIVEDCGSAALLASGPCTERINSTLPDGVRLRVSFDDSPTAVVRFTELLGDGPAGWDSASARPRDLCGISYTSGTTGRPKGAMQAREALLLNWAYTAAMHGRSAADVVLTALPLPHVYGNCAVNSALLAGATVVLEPRFDATRMLGLVAEHGVTMIEGVPAMYAMLLDALATTVADFTTLTRCTVGGQTISDAVVDAWEKATGAPLLELWGMTELSGLATTHAAYAPSARGSIGVAFPGTEVRVASLDQVTADAPEGEDGELMVRGPLVTLGYYGNEAATRETIEPDGWLHTGDIAHRHGAHFYIVDRLKDMILTGGYNIYPAEIERVLAGHPDVALVGVGRVSDPRLGEVAHAYVVPAQGQSPDPDAILAFARTQLAPYKIPKAVHVVAALPTTSSGKIRRRDLAPPPGPPGTLMT</sequence>
<dbReference type="InterPro" id="IPR050237">
    <property type="entry name" value="ATP-dep_AMP-bd_enzyme"/>
</dbReference>
<organism evidence="3 4">
    <name type="scientific">Streptomyces prunicolor</name>
    <dbReference type="NCBI Taxonomy" id="67348"/>
    <lineage>
        <taxon>Bacteria</taxon>
        <taxon>Bacillati</taxon>
        <taxon>Actinomycetota</taxon>
        <taxon>Actinomycetes</taxon>
        <taxon>Kitasatosporales</taxon>
        <taxon>Streptomycetaceae</taxon>
        <taxon>Streptomyces</taxon>
    </lineage>
</organism>
<protein>
    <submittedName>
        <fullName evidence="3">AMP-binding protein</fullName>
    </submittedName>
</protein>
<dbReference type="PANTHER" id="PTHR43767:SF12">
    <property type="entry name" value="AMP-DEPENDENT SYNTHETASE AND LIGASE"/>
    <property type="match status" value="1"/>
</dbReference>
<keyword evidence="4" id="KW-1185">Reference proteome</keyword>
<evidence type="ECO:0000259" key="1">
    <source>
        <dbReference type="Pfam" id="PF00501"/>
    </source>
</evidence>
<dbReference type="SUPFAM" id="SSF56801">
    <property type="entry name" value="Acetyl-CoA synthetase-like"/>
    <property type="match status" value="1"/>
</dbReference>
<reference evidence="3 4" key="1">
    <citation type="submission" date="2023-10" db="EMBL/GenBank/DDBJ databases">
        <title>Characterization of rhizosphere-enriched actinobacteria from wheat plants lab-grown on chernevaya soil.</title>
        <authorList>
            <person name="Tikhonova E.N."/>
            <person name="Konopkin A."/>
            <person name="Kravchenko I.K."/>
        </authorList>
    </citation>
    <scope>NUCLEOTIDE SEQUENCE [LARGE SCALE GENOMIC DNA]</scope>
    <source>
        <strain evidence="3 4">RR29</strain>
    </source>
</reference>
<dbReference type="InterPro" id="IPR042099">
    <property type="entry name" value="ANL_N_sf"/>
</dbReference>
<dbReference type="InterPro" id="IPR020845">
    <property type="entry name" value="AMP-binding_CS"/>
</dbReference>
<dbReference type="Pfam" id="PF00501">
    <property type="entry name" value="AMP-binding"/>
    <property type="match status" value="1"/>
</dbReference>
<feature type="domain" description="AMP-dependent synthetase/ligase" evidence="1">
    <location>
        <begin position="13"/>
        <end position="368"/>
    </location>
</feature>
<dbReference type="Gene3D" id="3.30.300.30">
    <property type="match status" value="1"/>
</dbReference>
<proteinExistence type="predicted"/>
<dbReference type="InterPro" id="IPR045851">
    <property type="entry name" value="AMP-bd_C_sf"/>
</dbReference>
<dbReference type="PANTHER" id="PTHR43767">
    <property type="entry name" value="LONG-CHAIN-FATTY-ACID--COA LIGASE"/>
    <property type="match status" value="1"/>
</dbReference>
<evidence type="ECO:0000313" key="4">
    <source>
        <dbReference type="Proteomes" id="UP001187346"/>
    </source>
</evidence>
<dbReference type="InterPro" id="IPR025110">
    <property type="entry name" value="AMP-bd_C"/>
</dbReference>
<gene>
    <name evidence="3" type="ORF">R5A26_14245</name>
</gene>
<dbReference type="Pfam" id="PF13193">
    <property type="entry name" value="AMP-binding_C"/>
    <property type="match status" value="1"/>
</dbReference>
<name>A0ABU4F935_9ACTN</name>
<evidence type="ECO:0000259" key="2">
    <source>
        <dbReference type="Pfam" id="PF13193"/>
    </source>
</evidence>
<evidence type="ECO:0000313" key="3">
    <source>
        <dbReference type="EMBL" id="MDV7217108.1"/>
    </source>
</evidence>
<dbReference type="Gene3D" id="3.40.50.12780">
    <property type="entry name" value="N-terminal domain of ligase-like"/>
    <property type="match status" value="1"/>
</dbReference>
<comment type="caution">
    <text evidence="3">The sequence shown here is derived from an EMBL/GenBank/DDBJ whole genome shotgun (WGS) entry which is preliminary data.</text>
</comment>
<dbReference type="InterPro" id="IPR000873">
    <property type="entry name" value="AMP-dep_synth/lig_dom"/>
</dbReference>
<accession>A0ABU4F935</accession>
<dbReference type="Proteomes" id="UP001187346">
    <property type="component" value="Unassembled WGS sequence"/>
</dbReference>